<evidence type="ECO:0000313" key="1">
    <source>
        <dbReference type="EMBL" id="MCI4376667.1"/>
    </source>
</evidence>
<keyword evidence="2" id="KW-1185">Reference proteome</keyword>
<organism evidence="1 2">
    <name type="scientific">Pangasianodon gigas</name>
    <name type="common">Mekong giant catfish</name>
    <name type="synonym">Pangasius gigas</name>
    <dbReference type="NCBI Taxonomy" id="30993"/>
    <lineage>
        <taxon>Eukaryota</taxon>
        <taxon>Metazoa</taxon>
        <taxon>Chordata</taxon>
        <taxon>Craniata</taxon>
        <taxon>Vertebrata</taxon>
        <taxon>Euteleostomi</taxon>
        <taxon>Actinopterygii</taxon>
        <taxon>Neopterygii</taxon>
        <taxon>Teleostei</taxon>
        <taxon>Ostariophysi</taxon>
        <taxon>Siluriformes</taxon>
        <taxon>Pangasiidae</taxon>
        <taxon>Pangasianodon</taxon>
    </lineage>
</organism>
<reference evidence="1 2" key="1">
    <citation type="journal article" date="2022" name="bioRxiv">
        <title>An ancient truncated duplication of the anti-Mullerian hormone receptor type 2 gene is a potential conserved master sex determinant in the Pangasiidae catfish family.</title>
        <authorList>
            <person name="Wen M."/>
            <person name="Pan Q."/>
            <person name="Jouanno E."/>
            <person name="Montfort J."/>
            <person name="Zahm M."/>
            <person name="Cabau C."/>
            <person name="Klopp C."/>
            <person name="Iampietro C."/>
            <person name="Roques C."/>
            <person name="Bouchez O."/>
            <person name="Castinel A."/>
            <person name="Donnadieu C."/>
            <person name="Parrinello H."/>
            <person name="Poncet C."/>
            <person name="Belmonte E."/>
            <person name="Gautier V."/>
            <person name="Avarre J.-C."/>
            <person name="Dugue R."/>
            <person name="Gustiano R."/>
            <person name="Ha T.T.T."/>
            <person name="Campet M."/>
            <person name="Sriphairoj K."/>
            <person name="Ribolli J."/>
            <person name="de Almeida F.L."/>
            <person name="Desvignes T."/>
            <person name="Postlethwait J.H."/>
            <person name="Bucao C.F."/>
            <person name="Robinson-Rechavi M."/>
            <person name="Bobe J."/>
            <person name="Herpin A."/>
            <person name="Guiguen Y."/>
        </authorList>
    </citation>
    <scope>NUCLEOTIDE SEQUENCE [LARGE SCALE GENOMIC DNA]</scope>
    <source>
        <strain evidence="1">YG-Dec2019</strain>
    </source>
</reference>
<sequence length="214" mass="24480">MILAALVLDRLGPVSERRLSENSEYVNPEMWKKRRYLKPEKAGRSIHSINVQIICDAAHIITNVEAKWPGSVHDSRMYRESTLSNRLECGEIDRFLLGDRGYPCQPTLITPYPEPEPGPQQHFNVAHCRTRARVEMTIGLLKARFQCLLHLRVTPERACDIIAACVVLHNIAIIRGEQHPALQIQDPEEDPIHPADFQDGRVVRDIICRNFFSD</sequence>
<dbReference type="EMBL" id="CM040456">
    <property type="protein sequence ID" value="MCI4376667.1"/>
    <property type="molecule type" value="Genomic_DNA"/>
</dbReference>
<comment type="caution">
    <text evidence="1">The sequence shown here is derived from an EMBL/GenBank/DDBJ whole genome shotgun (WGS) entry which is preliminary data.</text>
</comment>
<dbReference type="Proteomes" id="UP000829447">
    <property type="component" value="Linkage Group LG3"/>
</dbReference>
<gene>
    <name evidence="1" type="ORF">PGIGA_G00190980</name>
</gene>
<protein>
    <submittedName>
        <fullName evidence="1">Uncharacterized protein</fullName>
    </submittedName>
</protein>
<name>A0ACC5WC77_PANGG</name>
<accession>A0ACC5WC77</accession>
<proteinExistence type="predicted"/>
<evidence type="ECO:0000313" key="2">
    <source>
        <dbReference type="Proteomes" id="UP000829447"/>
    </source>
</evidence>